<proteinExistence type="predicted"/>
<dbReference type="SUPFAM" id="SSF53067">
    <property type="entry name" value="Actin-like ATPase domain"/>
    <property type="match status" value="2"/>
</dbReference>
<keyword evidence="3" id="KW-0808">Transferase</keyword>
<reference evidence="3 4" key="2">
    <citation type="submission" date="2016-10" db="EMBL/GenBank/DDBJ databases">
        <authorList>
            <person name="de Groot N.N."/>
        </authorList>
    </citation>
    <scope>NUCLEOTIDE SEQUENCE [LARGE SCALE GENOMIC DNA]</scope>
    <source>
        <strain evidence="3 4">CGMCC 1.10228</strain>
    </source>
</reference>
<dbReference type="AlphaFoldDB" id="A0A1G7XXW5"/>
<dbReference type="InterPro" id="IPR002731">
    <property type="entry name" value="ATPase_BadF"/>
</dbReference>
<gene>
    <name evidence="2" type="ORF">SAMN04488136_102298</name>
    <name evidence="3" type="ORF">SAMN04488136_104102</name>
</gene>
<reference evidence="4" key="1">
    <citation type="submission" date="2016-10" db="EMBL/GenBank/DDBJ databases">
        <authorList>
            <person name="Varghese N."/>
            <person name="Submissions S."/>
        </authorList>
    </citation>
    <scope>NUCLEOTIDE SEQUENCE [LARGE SCALE GENOMIC DNA]</scope>
    <source>
        <strain evidence="4">CGMCC 1.10228</strain>
    </source>
</reference>
<dbReference type="PANTHER" id="PTHR43190:SF3">
    <property type="entry name" value="N-ACETYL-D-GLUCOSAMINE KINASE"/>
    <property type="match status" value="1"/>
</dbReference>
<name>A0A1G7XXW5_9VIBR</name>
<accession>A0A1G7XXW5</accession>
<evidence type="ECO:0000313" key="3">
    <source>
        <dbReference type="EMBL" id="SDG89029.1"/>
    </source>
</evidence>
<keyword evidence="3" id="KW-0418">Kinase</keyword>
<protein>
    <submittedName>
        <fullName evidence="3">Glucosamine kinase</fullName>
    </submittedName>
</protein>
<evidence type="ECO:0000259" key="1">
    <source>
        <dbReference type="Pfam" id="PF01869"/>
    </source>
</evidence>
<sequence>MDCQYFIGVDGGGTRCRARLTRADGTVLAECEAGSANIYSNFDKALETVSRLISGTYAQAGLALESSAQTSVVLGLAGANVESYRLRAEKMLTGFASLQVLSDAEIACIGAHLGDAGAVLIAGTGSQGVRWDGAEFRQVGGWGFDLADQGSGATLGRRAVRCALQAHENLLPPSAFTHEVMDYFSHSPEQMLSWVSQATPADWGQFSPTSFHHAELGDALATRLVRQTAREIDQILDYLTAQGENGATLMGGLAKPIEPWLDEQSRAALIAAKGDALDGALLLARTPVLSTT</sequence>
<dbReference type="EMBL" id="FNDD01000002">
    <property type="protein sequence ID" value="SDG77612.1"/>
    <property type="molecule type" value="Genomic_DNA"/>
</dbReference>
<dbReference type="Pfam" id="PF01869">
    <property type="entry name" value="BcrAD_BadFG"/>
    <property type="match status" value="1"/>
</dbReference>
<feature type="domain" description="ATPase BadF/BadG/BcrA/BcrD type" evidence="1">
    <location>
        <begin position="7"/>
        <end position="283"/>
    </location>
</feature>
<keyword evidence="4" id="KW-1185">Reference proteome</keyword>
<evidence type="ECO:0000313" key="4">
    <source>
        <dbReference type="Proteomes" id="UP000198854"/>
    </source>
</evidence>
<organism evidence="3 4">
    <name type="scientific">Vibrio xiamenensis</name>
    <dbReference type="NCBI Taxonomy" id="861298"/>
    <lineage>
        <taxon>Bacteria</taxon>
        <taxon>Pseudomonadati</taxon>
        <taxon>Pseudomonadota</taxon>
        <taxon>Gammaproteobacteria</taxon>
        <taxon>Vibrionales</taxon>
        <taxon>Vibrionaceae</taxon>
        <taxon>Vibrio</taxon>
    </lineage>
</organism>
<dbReference type="GO" id="GO:0016301">
    <property type="term" value="F:kinase activity"/>
    <property type="evidence" value="ECO:0007669"/>
    <property type="project" value="UniProtKB-KW"/>
</dbReference>
<dbReference type="CDD" id="cd24082">
    <property type="entry name" value="ASKHA_NBD_GspK-like"/>
    <property type="match status" value="1"/>
</dbReference>
<dbReference type="InterPro" id="IPR043129">
    <property type="entry name" value="ATPase_NBD"/>
</dbReference>
<dbReference type="PANTHER" id="PTHR43190">
    <property type="entry name" value="N-ACETYL-D-GLUCOSAMINE KINASE"/>
    <property type="match status" value="1"/>
</dbReference>
<dbReference type="EMBL" id="FNDD01000004">
    <property type="protein sequence ID" value="SDG89029.1"/>
    <property type="molecule type" value="Genomic_DNA"/>
</dbReference>
<evidence type="ECO:0000313" key="2">
    <source>
        <dbReference type="EMBL" id="SDG77612.1"/>
    </source>
</evidence>
<dbReference type="OrthoDB" id="9816014at2"/>
<dbReference type="RefSeq" id="WP_093269519.1">
    <property type="nucleotide sequence ID" value="NZ_FNDD01000002.1"/>
</dbReference>
<dbReference type="InterPro" id="IPR052519">
    <property type="entry name" value="Euk-type_GlcNAc_Kinase"/>
</dbReference>
<dbReference type="STRING" id="861298.SAMN04488136_102298"/>
<dbReference type="Proteomes" id="UP000198854">
    <property type="component" value="Unassembled WGS sequence"/>
</dbReference>
<dbReference type="Gene3D" id="3.30.420.40">
    <property type="match status" value="2"/>
</dbReference>